<dbReference type="EMBL" id="JANF02000073">
    <property type="protein sequence ID" value="KER35480.1"/>
    <property type="molecule type" value="Genomic_DNA"/>
</dbReference>
<dbReference type="InterPro" id="IPR014937">
    <property type="entry name" value="DUF1810"/>
</dbReference>
<dbReference type="AlphaFoldDB" id="A0A8E1C1S0"/>
<protein>
    <submittedName>
        <fullName evidence="1">Calpastatin</fullName>
    </submittedName>
</protein>
<sequence>MTTDATLARFVEAQENSYATALAEIRAGAKRSHWMWYIFPQLRGLGQSPTAHYYGIASIDEARAYLEHHLLGPRYRECIEALQQLGTSDPVTIFGSIDAMKLRSSLTLFEAAQPYPLFAGALDRWFGGERDPVTLQMLAD</sequence>
<accession>A0A8E1C1S0</accession>
<gene>
    <name evidence="1" type="ORF">AL00_16075</name>
</gene>
<comment type="caution">
    <text evidence="1">The sequence shown here is derived from an EMBL/GenBank/DDBJ whole genome shotgun (WGS) entry which is preliminary data.</text>
</comment>
<evidence type="ECO:0000313" key="2">
    <source>
        <dbReference type="Proteomes" id="UP000028135"/>
    </source>
</evidence>
<dbReference type="Proteomes" id="UP000028135">
    <property type="component" value="Unassembled WGS sequence"/>
</dbReference>
<dbReference type="Gene3D" id="1.25.40.380">
    <property type="entry name" value="Protein of unknown function DUF1810"/>
    <property type="match status" value="1"/>
</dbReference>
<evidence type="ECO:0000313" key="1">
    <source>
        <dbReference type="EMBL" id="KER35480.1"/>
    </source>
</evidence>
<dbReference type="InterPro" id="IPR036287">
    <property type="entry name" value="Rv1873-like_sf"/>
</dbReference>
<name>A0A8E1C1S0_9SPHN</name>
<dbReference type="PIRSF" id="PIRSF008546">
    <property type="entry name" value="UCP008546"/>
    <property type="match status" value="1"/>
</dbReference>
<proteinExistence type="predicted"/>
<dbReference type="SUPFAM" id="SSF140736">
    <property type="entry name" value="Rv1873-like"/>
    <property type="match status" value="1"/>
</dbReference>
<dbReference type="RefSeq" id="WP_020821013.1">
    <property type="nucleotide sequence ID" value="NZ_JANF02000073.1"/>
</dbReference>
<organism evidence="1 2">
    <name type="scientific">Sphingobium indicum F2</name>
    <dbReference type="NCBI Taxonomy" id="1450518"/>
    <lineage>
        <taxon>Bacteria</taxon>
        <taxon>Pseudomonadati</taxon>
        <taxon>Pseudomonadota</taxon>
        <taxon>Alphaproteobacteria</taxon>
        <taxon>Sphingomonadales</taxon>
        <taxon>Sphingomonadaceae</taxon>
        <taxon>Sphingobium</taxon>
    </lineage>
</organism>
<reference evidence="1 2" key="1">
    <citation type="submission" date="2014-05" db="EMBL/GenBank/DDBJ databases">
        <title>Genome Announcement of Sphingobium lucknowense F2.</title>
        <authorList>
            <person name="Lal R."/>
            <person name="Negi V."/>
            <person name="Lata P."/>
            <person name="Sangwan N."/>
            <person name="Gupta S.K."/>
            <person name="Rao D.L.N."/>
            <person name="Das S."/>
        </authorList>
    </citation>
    <scope>NUCLEOTIDE SEQUENCE [LARGE SCALE GENOMIC DNA]</scope>
    <source>
        <strain evidence="1 2">F2</strain>
    </source>
</reference>
<dbReference type="Pfam" id="PF08837">
    <property type="entry name" value="DUF1810"/>
    <property type="match status" value="1"/>
</dbReference>